<dbReference type="Proteomes" id="UP001235840">
    <property type="component" value="Unassembled WGS sequence"/>
</dbReference>
<evidence type="ECO:0000313" key="3">
    <source>
        <dbReference type="Proteomes" id="UP001235840"/>
    </source>
</evidence>
<evidence type="ECO:0000313" key="2">
    <source>
        <dbReference type="EMBL" id="MDQ0164833.1"/>
    </source>
</evidence>
<evidence type="ECO:0000256" key="1">
    <source>
        <dbReference type="SAM" id="Phobius"/>
    </source>
</evidence>
<feature type="transmembrane region" description="Helical" evidence="1">
    <location>
        <begin position="76"/>
        <end position="97"/>
    </location>
</feature>
<keyword evidence="1" id="KW-0472">Membrane</keyword>
<keyword evidence="1" id="KW-1133">Transmembrane helix</keyword>
<keyword evidence="3" id="KW-1185">Reference proteome</keyword>
<accession>A0ABT9VV15</accession>
<reference evidence="2 3" key="1">
    <citation type="submission" date="2023-07" db="EMBL/GenBank/DDBJ databases">
        <title>Genomic Encyclopedia of Type Strains, Phase IV (KMG-IV): sequencing the most valuable type-strain genomes for metagenomic binning, comparative biology and taxonomic classification.</title>
        <authorList>
            <person name="Goeker M."/>
        </authorList>
    </citation>
    <scope>NUCLEOTIDE SEQUENCE [LARGE SCALE GENOMIC DNA]</scope>
    <source>
        <strain evidence="2 3">DSM 12751</strain>
    </source>
</reference>
<dbReference type="EMBL" id="JAUSTY010000002">
    <property type="protein sequence ID" value="MDQ0164833.1"/>
    <property type="molecule type" value="Genomic_DNA"/>
</dbReference>
<name>A0ABT9VV15_9BACI</name>
<protein>
    <submittedName>
        <fullName evidence="2">Uncharacterized protein</fullName>
    </submittedName>
</protein>
<dbReference type="RefSeq" id="WP_307391027.1">
    <property type="nucleotide sequence ID" value="NZ_BAAADK010000018.1"/>
</dbReference>
<organism evidence="2 3">
    <name type="scientific">Caldalkalibacillus horti</name>
    <dbReference type="NCBI Taxonomy" id="77523"/>
    <lineage>
        <taxon>Bacteria</taxon>
        <taxon>Bacillati</taxon>
        <taxon>Bacillota</taxon>
        <taxon>Bacilli</taxon>
        <taxon>Bacillales</taxon>
        <taxon>Bacillaceae</taxon>
        <taxon>Caldalkalibacillus</taxon>
    </lineage>
</organism>
<sequence length="195" mass="22707">MENELDFSNFKSAKKYIQELESTVCLKKDSLKNIEILKESLCKTHSLDELTTLKIKIESEYDIYSKEATNAKQIQTIVLTSFITLFVTLMISTFTIFSEVSNSLLGNLLSVIRDSGQMSTNDLVNFTDEKSKELVQHLTSNILPIGMFLIAFITIESFIILWWKNRTVKKHWDIYFYKVLLEECIKRNQDKEKLL</sequence>
<proteinExistence type="predicted"/>
<feature type="transmembrane region" description="Helical" evidence="1">
    <location>
        <begin position="142"/>
        <end position="163"/>
    </location>
</feature>
<gene>
    <name evidence="2" type="ORF">J2S11_000733</name>
</gene>
<comment type="caution">
    <text evidence="2">The sequence shown here is derived from an EMBL/GenBank/DDBJ whole genome shotgun (WGS) entry which is preliminary data.</text>
</comment>
<keyword evidence="1" id="KW-0812">Transmembrane</keyword>